<dbReference type="SUPFAM" id="SSF51197">
    <property type="entry name" value="Clavaminate synthase-like"/>
    <property type="match status" value="5"/>
</dbReference>
<gene>
    <name evidence="5" type="ORF">Cgig2_033016</name>
</gene>
<dbReference type="PROSITE" id="PS51471">
    <property type="entry name" value="FE2OG_OXY"/>
    <property type="match status" value="3"/>
</dbReference>
<dbReference type="GO" id="GO:0046872">
    <property type="term" value="F:metal ion binding"/>
    <property type="evidence" value="ECO:0007669"/>
    <property type="project" value="UniProtKB-KW"/>
</dbReference>
<feature type="domain" description="Fe2OG dioxygenase" evidence="4">
    <location>
        <begin position="741"/>
        <end position="841"/>
    </location>
</feature>
<evidence type="ECO:0000256" key="3">
    <source>
        <dbReference type="ARBA" id="ARBA00023004"/>
    </source>
</evidence>
<dbReference type="Gene3D" id="2.60.120.330">
    <property type="entry name" value="B-lactam Antibiotic, Isopenicillin N Synthase, Chain"/>
    <property type="match status" value="5"/>
</dbReference>
<evidence type="ECO:0000259" key="4">
    <source>
        <dbReference type="PROSITE" id="PS51471"/>
    </source>
</evidence>
<proteinExistence type="inferred from homology"/>
<keyword evidence="2" id="KW-0479">Metal-binding</keyword>
<dbReference type="InterPro" id="IPR005123">
    <property type="entry name" value="Oxoglu/Fe-dep_dioxygenase_dom"/>
</dbReference>
<evidence type="ECO:0000256" key="1">
    <source>
        <dbReference type="ARBA" id="ARBA00008056"/>
    </source>
</evidence>
<organism evidence="5 6">
    <name type="scientific">Carnegiea gigantea</name>
    <dbReference type="NCBI Taxonomy" id="171969"/>
    <lineage>
        <taxon>Eukaryota</taxon>
        <taxon>Viridiplantae</taxon>
        <taxon>Streptophyta</taxon>
        <taxon>Embryophyta</taxon>
        <taxon>Tracheophyta</taxon>
        <taxon>Spermatophyta</taxon>
        <taxon>Magnoliopsida</taxon>
        <taxon>eudicotyledons</taxon>
        <taxon>Gunneridae</taxon>
        <taxon>Pentapetalae</taxon>
        <taxon>Caryophyllales</taxon>
        <taxon>Cactineae</taxon>
        <taxon>Cactaceae</taxon>
        <taxon>Cactoideae</taxon>
        <taxon>Echinocereeae</taxon>
        <taxon>Carnegiea</taxon>
    </lineage>
</organism>
<evidence type="ECO:0000256" key="2">
    <source>
        <dbReference type="ARBA" id="ARBA00022723"/>
    </source>
</evidence>
<feature type="domain" description="Fe2OG dioxygenase" evidence="4">
    <location>
        <begin position="1065"/>
        <end position="1167"/>
    </location>
</feature>
<dbReference type="InterPro" id="IPR050295">
    <property type="entry name" value="Plant_2OG-oxidoreductases"/>
</dbReference>
<accession>A0A9Q1K882</accession>
<dbReference type="Pfam" id="PF14226">
    <property type="entry name" value="DIOX_N"/>
    <property type="match status" value="4"/>
</dbReference>
<dbReference type="AlphaFoldDB" id="A0A9Q1K882"/>
<evidence type="ECO:0000313" key="6">
    <source>
        <dbReference type="Proteomes" id="UP001153076"/>
    </source>
</evidence>
<sequence>MEKFVSVWSDGKTLPESYIFPPEHRPGDLIVPSSIHSVPIVDLELEDHAHLVRQVINHGVSRTLMDEARRVIKEFFQLPVEEMSKFLSNDDNQKCILYTSSPEYDNEGRDVLQVKCAPLKECVPFWPDKPAKYREVVAEYVTEVNEVGSRLMELMCEGLGLDPKYIANELSLEHNLTINHYPACPGPRLTLGVGKHSDKTVITILMQGDVPGFQVFKDGEWVGVDPIPDRDALVVNLGYIFQIVSNEKLRNGDHRAVTNAKVARQSATIFIQPTPNCYIEPAKPLLNAENPPLYRGFWFHEYLRAHAEDGPRDLIVPKSADCVPVIDMRKAETHDHAHSIHQIMQASQEYGCFKVQMTFVSKVEFSTFFELPVEDLSRYCSSDDKRKCMLYTSTVDYDNEELHHWRDAVSLKCAPLEECVPSWLEKLPSSGDHLIYRGDSRVITGLGDLIVPKSADCVPVIDMRKAETHDHAHSIHQIMQASQEYGTFFELPVEDLSRYCSSDDKRKCMLYTSTVDYDNEELHHWRDAVSLKCAPLEECVPSWPEKLPSSDMEKFISVWSDGKTVPKSYIFPPDQRPGDLIVPKSGDSVPMIDMRKAETHDHADLIHQIMQASQEYGCFQVINHGVPRRLMDEARGIFKQFFELPVEDLSRYCSSDDKRNCILYTSTVDYDNEELHHWRDAVSLKCAPLEECVPSWPEKPARFRDVVAEYVVKVNEMGSRVTKLICEGLGLEPEYLAKELSLEPNLVVNHYPMCPDPRLTLGISKHSDRSVITILLQGDVPGLQVLKDGEWIGVEPIPDAFALFLGNISQVLSNGKLKAGAHRVVTSAKASRQSTALHIRPTPDCFIEPAKPLVNAENPPLYRGFQFHEYLLAHAEARRRKCDGMWSDGKTLPESYIFPPEHRPGDLIVPSSIHSVPIIDLELDDHAHLVSQVFEASQDYGCFQVINHGVSRTLMDEARRVIEEFFQLPVEGMSKFLSNDDNQKCILYTSSPEYDNEGVHCWRDVLRVKCAPLEECMRFWPDKPAKYREVVAEYVTKVNEVGSRLMELMCEGLGLDPKYIANELSLEHNLTINHYPACPDPRLTLGVGKHSDKTVITILMQGDVPGFQVFKDGEWVGVDPIPDCDALVVNLGYISQIVSNGKLRNGDHRAVTNAKVARQSAALFIQPTPNCYIEPAKPLLDAENPPLYRGFWFHEYLRAHAEDMEKYLSVWSDGKTVPESYIFPPDQRPGWGTSFFRNLLIVSL</sequence>
<dbReference type="InterPro" id="IPR044861">
    <property type="entry name" value="IPNS-like_FE2OG_OXY"/>
</dbReference>
<name>A0A9Q1K882_9CARY</name>
<keyword evidence="3" id="KW-0408">Iron</keyword>
<comment type="caution">
    <text evidence="5">The sequence shown here is derived from an EMBL/GenBank/DDBJ whole genome shotgun (WGS) entry which is preliminary data.</text>
</comment>
<dbReference type="Proteomes" id="UP001153076">
    <property type="component" value="Unassembled WGS sequence"/>
</dbReference>
<reference evidence="5" key="1">
    <citation type="submission" date="2022-04" db="EMBL/GenBank/DDBJ databases">
        <title>Carnegiea gigantea Genome sequencing and assembly v2.</title>
        <authorList>
            <person name="Copetti D."/>
            <person name="Sanderson M.J."/>
            <person name="Burquez A."/>
            <person name="Wojciechowski M.F."/>
        </authorList>
    </citation>
    <scope>NUCLEOTIDE SEQUENCE</scope>
    <source>
        <strain evidence="5">SGP5-SGP5p</strain>
        <tissue evidence="5">Aerial part</tissue>
    </source>
</reference>
<keyword evidence="6" id="KW-1185">Reference proteome</keyword>
<comment type="similarity">
    <text evidence="1">Belongs to the iron/ascorbate-dependent oxidoreductase family.</text>
</comment>
<dbReference type="Pfam" id="PF03171">
    <property type="entry name" value="2OG-FeII_Oxy"/>
    <property type="match status" value="3"/>
</dbReference>
<dbReference type="PANTHER" id="PTHR47991">
    <property type="entry name" value="OXOGLUTARATE/IRON-DEPENDENT DIOXYGENASE"/>
    <property type="match status" value="1"/>
</dbReference>
<dbReference type="InterPro" id="IPR026992">
    <property type="entry name" value="DIOX_N"/>
</dbReference>
<dbReference type="OrthoDB" id="406156at2759"/>
<evidence type="ECO:0000313" key="5">
    <source>
        <dbReference type="EMBL" id="KAJ8438137.1"/>
    </source>
</evidence>
<dbReference type="InterPro" id="IPR027443">
    <property type="entry name" value="IPNS-like_sf"/>
</dbReference>
<protein>
    <recommendedName>
        <fullName evidence="4">Fe2OG dioxygenase domain-containing protein</fullName>
    </recommendedName>
</protein>
<dbReference type="EMBL" id="JAKOGI010000267">
    <property type="protein sequence ID" value="KAJ8438137.1"/>
    <property type="molecule type" value="Genomic_DNA"/>
</dbReference>
<feature type="domain" description="Fe2OG dioxygenase" evidence="4">
    <location>
        <begin position="171"/>
        <end position="273"/>
    </location>
</feature>